<dbReference type="EMBL" id="KZ819987">
    <property type="protein sequence ID" value="PWN49949.1"/>
    <property type="molecule type" value="Genomic_DNA"/>
</dbReference>
<proteinExistence type="predicted"/>
<name>A0ACD0NVV0_9BASI</name>
<evidence type="ECO:0000313" key="1">
    <source>
        <dbReference type="EMBL" id="PWN49949.1"/>
    </source>
</evidence>
<gene>
    <name evidence="1" type="ORF">IE53DRAFT_119570</name>
</gene>
<keyword evidence="2" id="KW-1185">Reference proteome</keyword>
<reference evidence="1 2" key="1">
    <citation type="journal article" date="2018" name="Mol. Biol. Evol.">
        <title>Broad Genomic Sampling Reveals a Smut Pathogenic Ancestry of the Fungal Clade Ustilaginomycotina.</title>
        <authorList>
            <person name="Kijpornyongpan T."/>
            <person name="Mondo S.J."/>
            <person name="Barry K."/>
            <person name="Sandor L."/>
            <person name="Lee J."/>
            <person name="Lipzen A."/>
            <person name="Pangilinan J."/>
            <person name="LaButti K."/>
            <person name="Hainaut M."/>
            <person name="Henrissat B."/>
            <person name="Grigoriev I.V."/>
            <person name="Spatafora J.W."/>
            <person name="Aime M.C."/>
        </authorList>
    </citation>
    <scope>NUCLEOTIDE SEQUENCE [LARGE SCALE GENOMIC DNA]</scope>
    <source>
        <strain evidence="1 2">SA 807</strain>
    </source>
</reference>
<dbReference type="Proteomes" id="UP000245626">
    <property type="component" value="Unassembled WGS sequence"/>
</dbReference>
<protein>
    <submittedName>
        <fullName evidence="1">Uncharacterized protein</fullName>
    </submittedName>
</protein>
<accession>A0ACD0NVV0</accession>
<organism evidence="1 2">
    <name type="scientific">Violaceomyces palustris</name>
    <dbReference type="NCBI Taxonomy" id="1673888"/>
    <lineage>
        <taxon>Eukaryota</taxon>
        <taxon>Fungi</taxon>
        <taxon>Dikarya</taxon>
        <taxon>Basidiomycota</taxon>
        <taxon>Ustilaginomycotina</taxon>
        <taxon>Ustilaginomycetes</taxon>
        <taxon>Violaceomycetales</taxon>
        <taxon>Violaceomycetaceae</taxon>
        <taxon>Violaceomyces</taxon>
    </lineage>
</organism>
<evidence type="ECO:0000313" key="2">
    <source>
        <dbReference type="Proteomes" id="UP000245626"/>
    </source>
</evidence>
<sequence>MRETEGCMARNVGWGCNATPESLECWSPQRHTAMKSWQGGEGFKARDRGKDERRRGRKRKPRRMEDHGPSVMRREDRRSMVASTNSGRLSIRGIPSHLSHSQPWQTTLLLQTSIQPSTMAFSLSSPLGNRSVGILTDSSHFLALLGGLTYLYK</sequence>